<dbReference type="Gene3D" id="3.40.50.150">
    <property type="entry name" value="Vaccinia Virus protein VP39"/>
    <property type="match status" value="1"/>
</dbReference>
<dbReference type="GO" id="GO:0071164">
    <property type="term" value="F:RNA cap trimethylguanosine synthase activity"/>
    <property type="evidence" value="ECO:0007669"/>
    <property type="project" value="TreeGrafter"/>
</dbReference>
<feature type="compositionally biased region" description="Polar residues" evidence="23">
    <location>
        <begin position="62"/>
        <end position="74"/>
    </location>
</feature>
<dbReference type="SUPFAM" id="SSF53335">
    <property type="entry name" value="S-adenosyl-L-methionine-dependent methyltransferases"/>
    <property type="match status" value="1"/>
</dbReference>
<evidence type="ECO:0000256" key="7">
    <source>
        <dbReference type="ARBA" id="ARBA00022603"/>
    </source>
</evidence>
<comment type="catalytic activity">
    <reaction evidence="17">
        <text>a 5'-end (N(7)-methyl 5'-triphosphoguanosine)-ribonucleoside in snRNA + S-adenosyl-L-methionine = a 5'-end (N(2),N(7)-dimethyl 5'-triphosphoguanosine)-ribonucleoside in snRNA + S-adenosyl-L-homocysteine + H(+)</text>
        <dbReference type="Rhea" id="RHEA:78471"/>
        <dbReference type="Rhea" id="RHEA-COMP:19085"/>
        <dbReference type="Rhea" id="RHEA-COMP:19087"/>
        <dbReference type="ChEBI" id="CHEBI:15378"/>
        <dbReference type="ChEBI" id="CHEBI:57856"/>
        <dbReference type="ChEBI" id="CHEBI:59789"/>
        <dbReference type="ChEBI" id="CHEBI:156461"/>
        <dbReference type="ChEBI" id="CHEBI:172880"/>
    </reaction>
    <physiologicalReaction direction="left-to-right" evidence="17">
        <dbReference type="Rhea" id="RHEA:78472"/>
    </physiologicalReaction>
</comment>
<evidence type="ECO:0000256" key="21">
    <source>
        <dbReference type="ARBA" id="ARBA00079339"/>
    </source>
</evidence>
<protein>
    <recommendedName>
        <fullName evidence="4">Trimethylguanosine synthase</fullName>
    </recommendedName>
    <alternativeName>
        <fullName evidence="18">Cap-specific guanine-N(2) methyltransferase</fullName>
    </alternativeName>
    <alternativeName>
        <fullName evidence="21">Nuclear receptor coactivator 6-interacting protein</fullName>
    </alternativeName>
    <alternativeName>
        <fullName evidence="22">PRIP-interacting protein with methyltransferase motif</fullName>
    </alternativeName>
</protein>
<evidence type="ECO:0000256" key="15">
    <source>
        <dbReference type="ARBA" id="ARBA00048740"/>
    </source>
</evidence>
<evidence type="ECO:0000256" key="3">
    <source>
        <dbReference type="ARBA" id="ARBA00004604"/>
    </source>
</evidence>
<evidence type="ECO:0000256" key="18">
    <source>
        <dbReference type="ARBA" id="ARBA00049790"/>
    </source>
</evidence>
<dbReference type="FunFam" id="3.40.50.150:FF:000066">
    <property type="entry name" value="Trimethylguanosine synthase 1"/>
    <property type="match status" value="1"/>
</dbReference>
<comment type="catalytic activity">
    <reaction evidence="16">
        <text>a 5'-end (N(2),N(7)-dimethyl 5'-triphosphoguanosine)-ribonucleoside in snRNA + S-adenosyl-L-methionine = a 5'-end (N(2),N(2),N(7)-trimethyl 5'-triphosphoguanosine)-ribonucleoside in snRNA + S-adenosyl-L-homocysteine + H(+)</text>
        <dbReference type="Rhea" id="RHEA:78479"/>
        <dbReference type="Rhea" id="RHEA-COMP:19087"/>
        <dbReference type="Rhea" id="RHEA-COMP:19089"/>
        <dbReference type="ChEBI" id="CHEBI:15378"/>
        <dbReference type="ChEBI" id="CHEBI:57856"/>
        <dbReference type="ChEBI" id="CHEBI:59789"/>
        <dbReference type="ChEBI" id="CHEBI:167623"/>
        <dbReference type="ChEBI" id="CHEBI:172880"/>
    </reaction>
    <physiologicalReaction direction="left-to-right" evidence="16">
        <dbReference type="Rhea" id="RHEA:78480"/>
    </physiologicalReaction>
</comment>
<evidence type="ECO:0000256" key="8">
    <source>
        <dbReference type="ARBA" id="ARBA00022679"/>
    </source>
</evidence>
<feature type="compositionally biased region" description="Basic and acidic residues" evidence="23">
    <location>
        <begin position="95"/>
        <end position="104"/>
    </location>
</feature>
<evidence type="ECO:0000313" key="24">
    <source>
        <dbReference type="EMBL" id="CAH1399591.1"/>
    </source>
</evidence>
<reference evidence="24" key="1">
    <citation type="submission" date="2022-01" db="EMBL/GenBank/DDBJ databases">
        <authorList>
            <person name="King R."/>
        </authorList>
    </citation>
    <scope>NUCLEOTIDE SEQUENCE</scope>
</reference>
<dbReference type="GO" id="GO:0005737">
    <property type="term" value="C:cytoplasm"/>
    <property type="evidence" value="ECO:0007669"/>
    <property type="project" value="UniProtKB-SubCell"/>
</dbReference>
<evidence type="ECO:0000256" key="9">
    <source>
        <dbReference type="ARBA" id="ARBA00022691"/>
    </source>
</evidence>
<evidence type="ECO:0000256" key="6">
    <source>
        <dbReference type="ARBA" id="ARBA00022553"/>
    </source>
</evidence>
<keyword evidence="11" id="KW-0804">Transcription</keyword>
<name>A0A9P0HD71_NEZVI</name>
<dbReference type="Proteomes" id="UP001152798">
    <property type="component" value="Chromosome 4"/>
</dbReference>
<comment type="subunit">
    <text evidence="20">May form homooligomers. Interacts with CREBBP/CBP, EED/WAIT1, EP300/P300, NCOA6/PRIP, PPARBP/PBP and SMN.</text>
</comment>
<gene>
    <name evidence="24" type="ORF">NEZAVI_LOCUS9014</name>
</gene>
<evidence type="ECO:0000256" key="11">
    <source>
        <dbReference type="ARBA" id="ARBA00023163"/>
    </source>
</evidence>
<dbReference type="EMBL" id="OV725080">
    <property type="protein sequence ID" value="CAH1399591.1"/>
    <property type="molecule type" value="Genomic_DNA"/>
</dbReference>
<dbReference type="GO" id="GO:0015030">
    <property type="term" value="C:Cajal body"/>
    <property type="evidence" value="ECO:0007669"/>
    <property type="project" value="UniProtKB-SubCell"/>
</dbReference>
<dbReference type="Pfam" id="PF09445">
    <property type="entry name" value="Methyltransf_15"/>
    <property type="match status" value="1"/>
</dbReference>
<feature type="region of interest" description="Disordered" evidence="23">
    <location>
        <begin position="95"/>
        <end position="118"/>
    </location>
</feature>
<comment type="catalytic activity">
    <reaction evidence="15">
        <text>a 5'-end (N(7)-methyl 5'-triphosphoguanosine)-ribonucleoside in snoRNA + S-adenosyl-L-methionine = a 5'-end (N(2),N(7)-dimethyl 5'-triphosphoguanosine)-ribonucleoside in snoRNA + S-adenosyl-L-homocysteine + H(+)</text>
        <dbReference type="Rhea" id="RHEA:78475"/>
        <dbReference type="Rhea" id="RHEA-COMP:19086"/>
        <dbReference type="Rhea" id="RHEA-COMP:19088"/>
        <dbReference type="ChEBI" id="CHEBI:15378"/>
        <dbReference type="ChEBI" id="CHEBI:57856"/>
        <dbReference type="ChEBI" id="CHEBI:59789"/>
        <dbReference type="ChEBI" id="CHEBI:156461"/>
        <dbReference type="ChEBI" id="CHEBI:172880"/>
    </reaction>
    <physiologicalReaction direction="left-to-right" evidence="15">
        <dbReference type="Rhea" id="RHEA:78476"/>
    </physiologicalReaction>
</comment>
<evidence type="ECO:0000256" key="10">
    <source>
        <dbReference type="ARBA" id="ARBA00023015"/>
    </source>
</evidence>
<accession>A0A9P0HD71</accession>
<evidence type="ECO:0000256" key="22">
    <source>
        <dbReference type="ARBA" id="ARBA00081504"/>
    </source>
</evidence>
<evidence type="ECO:0000256" key="1">
    <source>
        <dbReference type="ARBA" id="ARBA00004408"/>
    </source>
</evidence>
<evidence type="ECO:0000256" key="23">
    <source>
        <dbReference type="SAM" id="MobiDB-lite"/>
    </source>
</evidence>
<feature type="compositionally biased region" description="Basic and acidic residues" evidence="23">
    <location>
        <begin position="452"/>
        <end position="462"/>
    </location>
</feature>
<evidence type="ECO:0000256" key="13">
    <source>
        <dbReference type="ARBA" id="ARBA00025783"/>
    </source>
</evidence>
<keyword evidence="25" id="KW-1185">Reference proteome</keyword>
<dbReference type="AlphaFoldDB" id="A0A9P0HD71"/>
<keyword evidence="9" id="KW-0949">S-adenosyl-L-methionine</keyword>
<dbReference type="InterPro" id="IPR019012">
    <property type="entry name" value="RNA_cap_Gua-N2-MeTrfase"/>
</dbReference>
<evidence type="ECO:0000256" key="17">
    <source>
        <dbReference type="ARBA" id="ARBA00049075"/>
    </source>
</evidence>
<keyword evidence="7" id="KW-0489">Methyltransferase</keyword>
<dbReference type="CDD" id="cd02440">
    <property type="entry name" value="AdoMet_MTases"/>
    <property type="match status" value="1"/>
</dbReference>
<evidence type="ECO:0000313" key="25">
    <source>
        <dbReference type="Proteomes" id="UP001152798"/>
    </source>
</evidence>
<proteinExistence type="inferred from homology"/>
<comment type="subcellular location">
    <subcellularLocation>
        <location evidence="2">Cytoplasm</location>
    </subcellularLocation>
    <subcellularLocation>
        <location evidence="1">Nucleus</location>
        <location evidence="1">Cajal body</location>
    </subcellularLocation>
    <subcellularLocation>
        <location evidence="3">Nucleus</location>
        <location evidence="3">Nucleolus</location>
    </subcellularLocation>
</comment>
<feature type="region of interest" description="Disordered" evidence="23">
    <location>
        <begin position="452"/>
        <end position="489"/>
    </location>
</feature>
<sequence length="708" mass="79886">MLEESNYEHLAEFYISLNETVDSDHVYCLCSRVIIGGEETLNQEFFEADAIEENTVKFFYSSTESHPPSRSAQSNKKREHDDGVSCYCSASHCSTDDSIREAPHSDSGADLSETSPQDPDWEAYWTKHGERLIWESWIQRYGDYIDPTYLKQDANQIVSGNSDILAETFQENENSELTRLSYSSEVSDSLTNITPLTLSELSTEDSSLLSSSDSAGSGSVDVAQWQTLWIDHFNTQYNIAYQSYLAGLSSYPSNKWIPMNQIDQPPQLIKRKKTKSNSNNRKHHLVKNLLEDLKSISMETDIKGDGSSHNSDDEEPIEVSSKSVNCANLDSLNTNSTPYSTENNSKTLNDSFAAGLSTQVGDIEGLRIKGRNEREDNRLKSAFDLIGMAYSGEEVKSGSVIFRKRNIRWQNRALNFRHRFDCFKKQAFGNDVKKEDQSQDFEVWHLAGSGDNKSDFSEKDDSSNSEFFSASEEGEMSKKEKRKKKKKRKGLPKEVLENEKLLKYWYKRYRLFSRFDEGIKLDEESWYSVTPEKVSSHTAERCRCDVMIDACCGAGGNTIQFAFTCERVIAIDIDPQKIQLARHNAKVYGVEDRIEFIVGDFLKLAPTLQGDVVFLSPPWGGPDYASQPTYNLDRIMPPIGGEALYSSAASITPNVAMFLPRNVIADELLKLAGHGSSLELEQNFLGKKLIAVTVYFGELIGSYHMDAE</sequence>
<comment type="catalytic activity">
    <reaction evidence="14">
        <text>a 5'-end (N(2),N(7)-dimethyl 5'-triphosphoguanosine)-ribonucleoside in snoRNA + S-adenosyl-L-methionine = a 5'-end (N(2),N(2),N(7)-trimethyl 5'-triphosphoguanosine)-ribonucleoside in snoRNA + S-adenosyl-L-homocysteine + H(+)</text>
        <dbReference type="Rhea" id="RHEA:78507"/>
        <dbReference type="Rhea" id="RHEA-COMP:19088"/>
        <dbReference type="Rhea" id="RHEA-COMP:19090"/>
        <dbReference type="ChEBI" id="CHEBI:15378"/>
        <dbReference type="ChEBI" id="CHEBI:57856"/>
        <dbReference type="ChEBI" id="CHEBI:59789"/>
        <dbReference type="ChEBI" id="CHEBI:167623"/>
        <dbReference type="ChEBI" id="CHEBI:172880"/>
    </reaction>
    <physiologicalReaction direction="left-to-right" evidence="14">
        <dbReference type="Rhea" id="RHEA:78508"/>
    </physiologicalReaction>
</comment>
<feature type="region of interest" description="Disordered" evidence="23">
    <location>
        <begin position="62"/>
        <end position="81"/>
    </location>
</feature>
<evidence type="ECO:0000256" key="20">
    <source>
        <dbReference type="ARBA" id="ARBA00064494"/>
    </source>
</evidence>
<keyword evidence="6" id="KW-0597">Phosphoprotein</keyword>
<evidence type="ECO:0000256" key="5">
    <source>
        <dbReference type="ARBA" id="ARBA00022490"/>
    </source>
</evidence>
<dbReference type="PANTHER" id="PTHR14741">
    <property type="entry name" value="S-ADENOSYLMETHIONINE-DEPENDENT METHYLTRANSFERASE RELATED"/>
    <property type="match status" value="1"/>
</dbReference>
<keyword evidence="8" id="KW-0808">Transferase</keyword>
<feature type="compositionally biased region" description="Basic residues" evidence="23">
    <location>
        <begin position="479"/>
        <end position="489"/>
    </location>
</feature>
<dbReference type="InterPro" id="IPR029063">
    <property type="entry name" value="SAM-dependent_MTases_sf"/>
</dbReference>
<dbReference type="GO" id="GO:0005730">
    <property type="term" value="C:nucleolus"/>
    <property type="evidence" value="ECO:0007669"/>
    <property type="project" value="UniProtKB-SubCell"/>
</dbReference>
<dbReference type="OrthoDB" id="6619622at2759"/>
<organism evidence="24 25">
    <name type="scientific">Nezara viridula</name>
    <name type="common">Southern green stink bug</name>
    <name type="synonym">Cimex viridulus</name>
    <dbReference type="NCBI Taxonomy" id="85310"/>
    <lineage>
        <taxon>Eukaryota</taxon>
        <taxon>Metazoa</taxon>
        <taxon>Ecdysozoa</taxon>
        <taxon>Arthropoda</taxon>
        <taxon>Hexapoda</taxon>
        <taxon>Insecta</taxon>
        <taxon>Pterygota</taxon>
        <taxon>Neoptera</taxon>
        <taxon>Paraneoptera</taxon>
        <taxon>Hemiptera</taxon>
        <taxon>Heteroptera</taxon>
        <taxon>Panheteroptera</taxon>
        <taxon>Pentatomomorpha</taxon>
        <taxon>Pentatomoidea</taxon>
        <taxon>Pentatomidae</taxon>
        <taxon>Pentatominae</taxon>
        <taxon>Nezara</taxon>
    </lineage>
</organism>
<evidence type="ECO:0000256" key="12">
    <source>
        <dbReference type="ARBA" id="ARBA00023242"/>
    </source>
</evidence>
<keyword evidence="10" id="KW-0805">Transcription regulation</keyword>
<evidence type="ECO:0000256" key="14">
    <source>
        <dbReference type="ARBA" id="ARBA00047418"/>
    </source>
</evidence>
<evidence type="ECO:0000256" key="2">
    <source>
        <dbReference type="ARBA" id="ARBA00004496"/>
    </source>
</evidence>
<comment type="similarity">
    <text evidence="13">Belongs to the methyltransferase superfamily. Trimethylguanosine synthase family.</text>
</comment>
<dbReference type="PANTHER" id="PTHR14741:SF32">
    <property type="entry name" value="TRIMETHYLGUANOSINE SYNTHASE"/>
    <property type="match status" value="1"/>
</dbReference>
<feature type="region of interest" description="Disordered" evidence="23">
    <location>
        <begin position="300"/>
        <end position="320"/>
    </location>
</feature>
<keyword evidence="5" id="KW-0963">Cytoplasm</keyword>
<evidence type="ECO:0000256" key="4">
    <source>
        <dbReference type="ARBA" id="ARBA00018517"/>
    </source>
</evidence>
<evidence type="ECO:0000256" key="19">
    <source>
        <dbReference type="ARBA" id="ARBA00057179"/>
    </source>
</evidence>
<evidence type="ECO:0000256" key="16">
    <source>
        <dbReference type="ARBA" id="ARBA00048763"/>
    </source>
</evidence>
<comment type="function">
    <text evidence="19">Catalyzes the 2 serial methylation steps for the conversion of the 7-monomethylguanosine (m(7)G) caps of snRNAs and snoRNAs to a 2,2,7-trimethylguanosine (m(2,2,7)G) cap structure. The enzyme is specific for guanine, and N7 methylation must precede N2 methylation. Hypermethylation of the m7G cap of U snRNAs leads to their concentration in nuclear foci, their colocalization with coilin and the formation of canonical Cajal bodies (CBs). Plays a role in transcriptional regulation.</text>
</comment>
<keyword evidence="12" id="KW-0539">Nucleus</keyword>